<protein>
    <recommendedName>
        <fullName evidence="3">BEACH-type PH domain-containing protein</fullName>
    </recommendedName>
</protein>
<evidence type="ECO:0000256" key="2">
    <source>
        <dbReference type="SAM" id="MobiDB-lite"/>
    </source>
</evidence>
<evidence type="ECO:0000256" key="1">
    <source>
        <dbReference type="ARBA" id="ARBA00022574"/>
    </source>
</evidence>
<dbReference type="InterPro" id="IPR010508">
    <property type="entry name" value="NBEA-like_DUF1088"/>
</dbReference>
<feature type="compositionally biased region" description="Low complexity" evidence="2">
    <location>
        <begin position="64"/>
        <end position="74"/>
    </location>
</feature>
<keyword evidence="1" id="KW-0853">WD repeat</keyword>
<feature type="region of interest" description="Disordered" evidence="2">
    <location>
        <begin position="1"/>
        <end position="26"/>
    </location>
</feature>
<dbReference type="GO" id="GO:0016020">
    <property type="term" value="C:membrane"/>
    <property type="evidence" value="ECO:0007669"/>
    <property type="project" value="TreeGrafter"/>
</dbReference>
<feature type="domain" description="BEACH-type PH" evidence="3">
    <location>
        <begin position="408"/>
        <end position="477"/>
    </location>
</feature>
<feature type="region of interest" description="Disordered" evidence="2">
    <location>
        <begin position="56"/>
        <end position="79"/>
    </location>
</feature>
<reference evidence="4" key="1">
    <citation type="journal article" date="2023" name="Science">
        <title>Genome structures resolve the early diversification of teleost fishes.</title>
        <authorList>
            <person name="Parey E."/>
            <person name="Louis A."/>
            <person name="Montfort J."/>
            <person name="Bouchez O."/>
            <person name="Roques C."/>
            <person name="Iampietro C."/>
            <person name="Lluch J."/>
            <person name="Castinel A."/>
            <person name="Donnadieu C."/>
            <person name="Desvignes T."/>
            <person name="Floi Bucao C."/>
            <person name="Jouanno E."/>
            <person name="Wen M."/>
            <person name="Mejri S."/>
            <person name="Dirks R."/>
            <person name="Jansen H."/>
            <person name="Henkel C."/>
            <person name="Chen W.J."/>
            <person name="Zahm M."/>
            <person name="Cabau C."/>
            <person name="Klopp C."/>
            <person name="Thompson A.W."/>
            <person name="Robinson-Rechavi M."/>
            <person name="Braasch I."/>
            <person name="Lecointre G."/>
            <person name="Bobe J."/>
            <person name="Postlethwait J.H."/>
            <person name="Berthelot C."/>
            <person name="Roest Crollius H."/>
            <person name="Guiguen Y."/>
        </authorList>
    </citation>
    <scope>NUCLEOTIDE SEQUENCE</scope>
    <source>
        <strain evidence="4">WJC10195</strain>
    </source>
</reference>
<organism evidence="4 5">
    <name type="scientific">Synaphobranchus kaupii</name>
    <name type="common">Kaup's arrowtooth eel</name>
    <dbReference type="NCBI Taxonomy" id="118154"/>
    <lineage>
        <taxon>Eukaryota</taxon>
        <taxon>Metazoa</taxon>
        <taxon>Chordata</taxon>
        <taxon>Craniata</taxon>
        <taxon>Vertebrata</taxon>
        <taxon>Euteleostomi</taxon>
        <taxon>Actinopterygii</taxon>
        <taxon>Neopterygii</taxon>
        <taxon>Teleostei</taxon>
        <taxon>Anguilliformes</taxon>
        <taxon>Synaphobranchidae</taxon>
        <taxon>Synaphobranchus</taxon>
    </lineage>
</organism>
<dbReference type="OrthoDB" id="26681at2759"/>
<name>A0A9Q1EPH5_SYNKA</name>
<keyword evidence="5" id="KW-1185">Reference proteome</keyword>
<accession>A0A9Q1EPH5</accession>
<dbReference type="Pfam" id="PF06469">
    <property type="entry name" value="DUF1088"/>
    <property type="match status" value="1"/>
</dbReference>
<dbReference type="GO" id="GO:0008104">
    <property type="term" value="P:intracellular protein localization"/>
    <property type="evidence" value="ECO:0007669"/>
    <property type="project" value="TreeGrafter"/>
</dbReference>
<dbReference type="InterPro" id="IPR011993">
    <property type="entry name" value="PH-like_dom_sf"/>
</dbReference>
<dbReference type="EMBL" id="JAINUF010000014">
    <property type="protein sequence ID" value="KAJ8342608.1"/>
    <property type="molecule type" value="Genomic_DNA"/>
</dbReference>
<dbReference type="AlphaFoldDB" id="A0A9Q1EPH5"/>
<evidence type="ECO:0000313" key="4">
    <source>
        <dbReference type="EMBL" id="KAJ8342608.1"/>
    </source>
</evidence>
<dbReference type="PANTHER" id="PTHR13743">
    <property type="entry name" value="BEIGE/BEACH-RELATED"/>
    <property type="match status" value="1"/>
</dbReference>
<sequence length="477" mass="52285">MQFHSFDRSVVVPVKKPPPGSLAVNTVGTPTSSGAVASGSTPNIFAAATATPKSMINTTGATDSTSSSSSSSSSFVNGATSKNLPAVQTVAPMPEDTVENMSSFYQQDQGPLGPRLTPPELKPFSSLVGLQAAAPRSAGQCLSITTKLERALEKVAPLLREIFVDFAPFLSRTLLGSHGQELLIEGLVCMKSSTSVVELVMLLCSQEWQNSIQKNAGLAFIELINEGRLLCHAMKDHIVRVANEAEFILNRQRAEDVHKHAEFESNCAQYAADRKEEEKMCDHLISAAKHRDHVTANQLKQKILNILTNKHGAWGTLSQSQLHDFWRLDYWEDDLRRRRRFVRNAFGSTHLDISLKTLEEYGSEDDEGVKPKKFFRSQAVPNQNPETELMLEGDDDAVSLLQEKEIDNLAGPVVLSTPAQLVAPVVVARGTLSITTTEIYFEVDEDDPEFKKIDAKSEILTPVDSSAGERLHVLTST</sequence>
<gene>
    <name evidence="4" type="ORF">SKAU_G00325360</name>
</gene>
<dbReference type="GO" id="GO:0019901">
    <property type="term" value="F:protein kinase binding"/>
    <property type="evidence" value="ECO:0007669"/>
    <property type="project" value="TreeGrafter"/>
</dbReference>
<evidence type="ECO:0000259" key="3">
    <source>
        <dbReference type="PROSITE" id="PS51783"/>
    </source>
</evidence>
<evidence type="ECO:0000313" key="5">
    <source>
        <dbReference type="Proteomes" id="UP001152622"/>
    </source>
</evidence>
<dbReference type="InterPro" id="IPR023362">
    <property type="entry name" value="PH-BEACH_dom"/>
</dbReference>
<comment type="caution">
    <text evidence="4">The sequence shown here is derived from an EMBL/GenBank/DDBJ whole genome shotgun (WGS) entry which is preliminary data.</text>
</comment>
<dbReference type="InterPro" id="IPR050865">
    <property type="entry name" value="BEACH_Domain"/>
</dbReference>
<dbReference type="PROSITE" id="PS51783">
    <property type="entry name" value="PH_BEACH"/>
    <property type="match status" value="1"/>
</dbReference>
<dbReference type="Gene3D" id="2.30.29.30">
    <property type="entry name" value="Pleckstrin-homology domain (PH domain)/Phosphotyrosine-binding domain (PTB)"/>
    <property type="match status" value="1"/>
</dbReference>
<dbReference type="Proteomes" id="UP001152622">
    <property type="component" value="Chromosome 14"/>
</dbReference>
<dbReference type="PANTHER" id="PTHR13743:SF62">
    <property type="entry name" value="NEUROBEACHIN"/>
    <property type="match status" value="1"/>
</dbReference>
<proteinExistence type="predicted"/>
<dbReference type="GO" id="GO:0005829">
    <property type="term" value="C:cytosol"/>
    <property type="evidence" value="ECO:0007669"/>
    <property type="project" value="TreeGrafter"/>
</dbReference>